<protein>
    <submittedName>
        <fullName evidence="4">SnoaL-like aldol condensation-catalyzing enzyme</fullName>
    </submittedName>
</protein>
<evidence type="ECO:0000256" key="1">
    <source>
        <dbReference type="SAM" id="MobiDB-lite"/>
    </source>
</evidence>
<name>A0ABU1J4C8_9BACL</name>
<reference evidence="4 5" key="1">
    <citation type="submission" date="2023-07" db="EMBL/GenBank/DDBJ databases">
        <title>Genomic Encyclopedia of Type Strains, Phase IV (KMG-IV): sequencing the most valuable type-strain genomes for metagenomic binning, comparative biology and taxonomic classification.</title>
        <authorList>
            <person name="Goeker M."/>
        </authorList>
    </citation>
    <scope>NUCLEOTIDE SEQUENCE [LARGE SCALE GENOMIC DNA]</scope>
    <source>
        <strain evidence="4 5">DSM 22170</strain>
    </source>
</reference>
<organism evidence="4 5">
    <name type="scientific">Paenibacillus hunanensis</name>
    <dbReference type="NCBI Taxonomy" id="539262"/>
    <lineage>
        <taxon>Bacteria</taxon>
        <taxon>Bacillati</taxon>
        <taxon>Bacillota</taxon>
        <taxon>Bacilli</taxon>
        <taxon>Bacillales</taxon>
        <taxon>Paenibacillaceae</taxon>
        <taxon>Paenibacillus</taxon>
    </lineage>
</organism>
<evidence type="ECO:0000313" key="5">
    <source>
        <dbReference type="Proteomes" id="UP001185028"/>
    </source>
</evidence>
<accession>A0ABU1J4C8</accession>
<feature type="chain" id="PRO_5046314298" evidence="2">
    <location>
        <begin position="21"/>
        <end position="358"/>
    </location>
</feature>
<feature type="region of interest" description="Disordered" evidence="1">
    <location>
        <begin position="23"/>
        <end position="57"/>
    </location>
</feature>
<dbReference type="Proteomes" id="UP001185028">
    <property type="component" value="Unassembled WGS sequence"/>
</dbReference>
<dbReference type="EMBL" id="JAVDQH010000026">
    <property type="protein sequence ID" value="MDR6246306.1"/>
    <property type="molecule type" value="Genomic_DNA"/>
</dbReference>
<proteinExistence type="predicted"/>
<dbReference type="PANTHER" id="PTHR38436:SF1">
    <property type="entry name" value="ESTER CYCLASE"/>
    <property type="match status" value="1"/>
</dbReference>
<keyword evidence="2" id="KW-0732">Signal</keyword>
<dbReference type="Pfam" id="PF12680">
    <property type="entry name" value="SnoaL_2"/>
    <property type="match status" value="1"/>
</dbReference>
<sequence length="358" mass="38860">MMKKYSLLLASLMLVTVLSACTGNSSQPPATTTPDTTENSGNTAPGGETTTPAQGTPTAEEAKITANKQLVLGLYHDILNGHQMDKVNQYVAENYTEHNPYMQSGREQFSTFYEDIFKRYPDYKANITGMIGQGDLVAVFSTVPVEATPTKPSDSTSAETSSAASTDATSTTTTSSTSSNAKTALYVDIYRISDNQIAEHWNVKQGTDDPAKAFTPDKLPTLSAKAELAATDRATVAANASFVDNFFNTFFVQHNTDIANEAVNENVEQYGSGIQNGRSALVSHYLTEFRANTDSKATLVNTIAEGNLVLVHSHMQNNTNDRGQAVIQLFRVDNGQIAAMWTLSQPVPESWYKDTVMF</sequence>
<dbReference type="PANTHER" id="PTHR38436">
    <property type="entry name" value="POLYKETIDE CYCLASE SNOAL-LIKE DOMAIN"/>
    <property type="match status" value="1"/>
</dbReference>
<keyword evidence="5" id="KW-1185">Reference proteome</keyword>
<gene>
    <name evidence="4" type="ORF">JOC58_004237</name>
</gene>
<evidence type="ECO:0000259" key="3">
    <source>
        <dbReference type="Pfam" id="PF12680"/>
    </source>
</evidence>
<comment type="caution">
    <text evidence="4">The sequence shown here is derived from an EMBL/GenBank/DDBJ whole genome shotgun (WGS) entry which is preliminary data.</text>
</comment>
<evidence type="ECO:0000313" key="4">
    <source>
        <dbReference type="EMBL" id="MDR6246306.1"/>
    </source>
</evidence>
<dbReference type="SUPFAM" id="SSF54427">
    <property type="entry name" value="NTF2-like"/>
    <property type="match status" value="2"/>
</dbReference>
<dbReference type="PROSITE" id="PS51257">
    <property type="entry name" value="PROKAR_LIPOPROTEIN"/>
    <property type="match status" value="1"/>
</dbReference>
<feature type="compositionally biased region" description="Low complexity" evidence="1">
    <location>
        <begin position="153"/>
        <end position="177"/>
    </location>
</feature>
<feature type="signal peptide" evidence="2">
    <location>
        <begin position="1"/>
        <end position="20"/>
    </location>
</feature>
<dbReference type="Pfam" id="PF07366">
    <property type="entry name" value="SnoaL"/>
    <property type="match status" value="1"/>
</dbReference>
<evidence type="ECO:0000256" key="2">
    <source>
        <dbReference type="SAM" id="SignalP"/>
    </source>
</evidence>
<dbReference type="InterPro" id="IPR032710">
    <property type="entry name" value="NTF2-like_dom_sf"/>
</dbReference>
<feature type="region of interest" description="Disordered" evidence="1">
    <location>
        <begin position="147"/>
        <end position="177"/>
    </location>
</feature>
<dbReference type="Gene3D" id="3.10.450.50">
    <property type="match status" value="2"/>
</dbReference>
<dbReference type="RefSeq" id="WP_188778252.1">
    <property type="nucleotide sequence ID" value="NZ_BMMB01000015.1"/>
</dbReference>
<feature type="domain" description="SnoaL-like" evidence="3">
    <location>
        <begin position="245"/>
        <end position="339"/>
    </location>
</feature>
<dbReference type="InterPro" id="IPR037401">
    <property type="entry name" value="SnoaL-like"/>
</dbReference>
<dbReference type="InterPro" id="IPR009959">
    <property type="entry name" value="Cyclase_SnoaL-like"/>
</dbReference>